<protein>
    <recommendedName>
        <fullName evidence="7">chymotrypsin</fullName>
        <ecNumber evidence="7">3.4.21.1</ecNumber>
    </recommendedName>
</protein>
<dbReference type="SUPFAM" id="SSF50494">
    <property type="entry name" value="Trypsin-like serine proteases"/>
    <property type="match status" value="2"/>
</dbReference>
<dbReference type="Pfam" id="PF00089">
    <property type="entry name" value="Trypsin"/>
    <property type="match status" value="2"/>
</dbReference>
<dbReference type="InterPro" id="IPR001254">
    <property type="entry name" value="Trypsin_dom"/>
</dbReference>
<keyword evidence="9" id="KW-0732">Signal</keyword>
<accession>A0AAW2FYL5</accession>
<proteinExistence type="predicted"/>
<dbReference type="PANTHER" id="PTHR24264:SF83">
    <property type="entry name" value="COMPLEMENT FACTOR I"/>
    <property type="match status" value="1"/>
</dbReference>
<keyword evidence="3 8" id="KW-0645">Protease</keyword>
<keyword evidence="2" id="KW-0964">Secreted</keyword>
<dbReference type="FunFam" id="2.40.10.10:FF:000036">
    <property type="entry name" value="Trypsin beta"/>
    <property type="match status" value="1"/>
</dbReference>
<dbReference type="GO" id="GO:0016485">
    <property type="term" value="P:protein processing"/>
    <property type="evidence" value="ECO:0007669"/>
    <property type="project" value="UniProtKB-ARBA"/>
</dbReference>
<evidence type="ECO:0000256" key="5">
    <source>
        <dbReference type="ARBA" id="ARBA00022825"/>
    </source>
</evidence>
<feature type="domain" description="Peptidase S1" evidence="10">
    <location>
        <begin position="317"/>
        <end position="554"/>
    </location>
</feature>
<dbReference type="InterPro" id="IPR033116">
    <property type="entry name" value="TRYPSIN_SER"/>
</dbReference>
<dbReference type="EC" id="3.4.21.1" evidence="7"/>
<dbReference type="GO" id="GO:0004252">
    <property type="term" value="F:serine-type endopeptidase activity"/>
    <property type="evidence" value="ECO:0007669"/>
    <property type="project" value="UniProtKB-EC"/>
</dbReference>
<dbReference type="PRINTS" id="PR00722">
    <property type="entry name" value="CHYMOTRYPSIN"/>
</dbReference>
<dbReference type="GO" id="GO:0005615">
    <property type="term" value="C:extracellular space"/>
    <property type="evidence" value="ECO:0007669"/>
    <property type="project" value="TreeGrafter"/>
</dbReference>
<dbReference type="InterPro" id="IPR050127">
    <property type="entry name" value="Serine_Proteases_S1"/>
</dbReference>
<reference evidence="11 12" key="1">
    <citation type="submission" date="2023-03" db="EMBL/GenBank/DDBJ databases">
        <title>High recombination rates correlate with genetic variation in Cardiocondyla obscurior ants.</title>
        <authorList>
            <person name="Errbii M."/>
        </authorList>
    </citation>
    <scope>NUCLEOTIDE SEQUENCE [LARGE SCALE GENOMIC DNA]</scope>
    <source>
        <strain evidence="11">Alpha-2009</strain>
        <tissue evidence="11">Whole body</tissue>
    </source>
</reference>
<dbReference type="CDD" id="cd00190">
    <property type="entry name" value="Tryp_SPc"/>
    <property type="match status" value="2"/>
</dbReference>
<keyword evidence="4 8" id="KW-0378">Hydrolase</keyword>
<dbReference type="InterPro" id="IPR009003">
    <property type="entry name" value="Peptidase_S1_PA"/>
</dbReference>
<feature type="signal peptide" evidence="9">
    <location>
        <begin position="1"/>
        <end position="18"/>
    </location>
</feature>
<dbReference type="PROSITE" id="PS51257">
    <property type="entry name" value="PROKAR_LIPOPROTEIN"/>
    <property type="match status" value="1"/>
</dbReference>
<dbReference type="PROSITE" id="PS50240">
    <property type="entry name" value="TRYPSIN_DOM"/>
    <property type="match status" value="2"/>
</dbReference>
<feature type="chain" id="PRO_5043520106" description="chymotrypsin" evidence="9">
    <location>
        <begin position="19"/>
        <end position="555"/>
    </location>
</feature>
<keyword evidence="12" id="KW-1185">Reference proteome</keyword>
<keyword evidence="6" id="KW-1015">Disulfide bond</keyword>
<comment type="subcellular location">
    <subcellularLocation>
        <location evidence="1">Secreted</location>
        <location evidence="1">Extracellular space</location>
    </subcellularLocation>
</comment>
<dbReference type="InterPro" id="IPR001314">
    <property type="entry name" value="Peptidase_S1A"/>
</dbReference>
<evidence type="ECO:0000256" key="6">
    <source>
        <dbReference type="ARBA" id="ARBA00023157"/>
    </source>
</evidence>
<dbReference type="PROSITE" id="PS00135">
    <property type="entry name" value="TRYPSIN_SER"/>
    <property type="match status" value="2"/>
</dbReference>
<dbReference type="PROSITE" id="PS00134">
    <property type="entry name" value="TRYPSIN_HIS"/>
    <property type="match status" value="2"/>
</dbReference>
<evidence type="ECO:0000256" key="8">
    <source>
        <dbReference type="RuleBase" id="RU363034"/>
    </source>
</evidence>
<evidence type="ECO:0000256" key="2">
    <source>
        <dbReference type="ARBA" id="ARBA00022525"/>
    </source>
</evidence>
<dbReference type="SMART" id="SM00020">
    <property type="entry name" value="Tryp_SPc"/>
    <property type="match status" value="2"/>
</dbReference>
<dbReference type="Proteomes" id="UP001430953">
    <property type="component" value="Unassembled WGS sequence"/>
</dbReference>
<dbReference type="InterPro" id="IPR018114">
    <property type="entry name" value="TRYPSIN_HIS"/>
</dbReference>
<keyword evidence="5 8" id="KW-0720">Serine protease</keyword>
<comment type="caution">
    <text evidence="11">The sequence shown here is derived from an EMBL/GenBank/DDBJ whole genome shotgun (WGS) entry which is preliminary data.</text>
</comment>
<dbReference type="Gene3D" id="2.40.10.10">
    <property type="entry name" value="Trypsin-like serine proteases"/>
    <property type="match status" value="2"/>
</dbReference>
<evidence type="ECO:0000259" key="10">
    <source>
        <dbReference type="PROSITE" id="PS50240"/>
    </source>
</evidence>
<evidence type="ECO:0000256" key="1">
    <source>
        <dbReference type="ARBA" id="ARBA00004239"/>
    </source>
</evidence>
<dbReference type="InterPro" id="IPR043504">
    <property type="entry name" value="Peptidase_S1_PA_chymotrypsin"/>
</dbReference>
<evidence type="ECO:0000256" key="4">
    <source>
        <dbReference type="ARBA" id="ARBA00022801"/>
    </source>
</evidence>
<dbReference type="FunFam" id="2.40.10.10:FF:000047">
    <property type="entry name" value="Trypsin eta"/>
    <property type="match status" value="1"/>
</dbReference>
<dbReference type="EMBL" id="JADYXP020000008">
    <property type="protein sequence ID" value="KAL0119101.1"/>
    <property type="molecule type" value="Genomic_DNA"/>
</dbReference>
<evidence type="ECO:0000256" key="9">
    <source>
        <dbReference type="SAM" id="SignalP"/>
    </source>
</evidence>
<dbReference type="PANTHER" id="PTHR24264">
    <property type="entry name" value="TRYPSIN-RELATED"/>
    <property type="match status" value="1"/>
</dbReference>
<evidence type="ECO:0000256" key="3">
    <source>
        <dbReference type="ARBA" id="ARBA00022670"/>
    </source>
</evidence>
<evidence type="ECO:0000313" key="11">
    <source>
        <dbReference type="EMBL" id="KAL0119101.1"/>
    </source>
</evidence>
<name>A0AAW2FYL5_9HYME</name>
<dbReference type="AlphaFoldDB" id="A0AAW2FYL5"/>
<evidence type="ECO:0000313" key="12">
    <source>
        <dbReference type="Proteomes" id="UP001430953"/>
    </source>
</evidence>
<evidence type="ECO:0000256" key="7">
    <source>
        <dbReference type="ARBA" id="ARBA00044036"/>
    </source>
</evidence>
<organism evidence="11 12">
    <name type="scientific">Cardiocondyla obscurior</name>
    <dbReference type="NCBI Taxonomy" id="286306"/>
    <lineage>
        <taxon>Eukaryota</taxon>
        <taxon>Metazoa</taxon>
        <taxon>Ecdysozoa</taxon>
        <taxon>Arthropoda</taxon>
        <taxon>Hexapoda</taxon>
        <taxon>Insecta</taxon>
        <taxon>Pterygota</taxon>
        <taxon>Neoptera</taxon>
        <taxon>Endopterygota</taxon>
        <taxon>Hymenoptera</taxon>
        <taxon>Apocrita</taxon>
        <taxon>Aculeata</taxon>
        <taxon>Formicoidea</taxon>
        <taxon>Formicidae</taxon>
        <taxon>Myrmicinae</taxon>
        <taxon>Cardiocondyla</taxon>
    </lineage>
</organism>
<sequence>MLIRSFLTTVLVFQACLAVPFGLKPRITDGEDASPGEFPYQVSVQWGFPPFIPYSHSCGGSILNEKYILTAGHCILKYGKLKVLAGKHVLLGSESTQQEAVVEKAIVHENYPGGVAPFDIAILKLKTPFVFNERVSAVNLPQQDEVRTGNAVLSGWGSISKKVLPKLPEVLQKATIPLLDSKACQEKLPDDSNRPTVYDTQICTDAVGEISACSGDSGGPLVQFDNGSATQLGIVSWGFFPCGVGHLPSVYTRVASYTEWINLTICIKCRKFVELASINNMFPKAIVSFVLLAVAVAARPRVGLQLPTVFRPSSPQVVGGEEAPVNGYPYIVSLQMYSQHFCAGSVLNENWIITAAHCVQAVPSVNYLSVKAGKHNIEKTESTEQTVKVSKSYVHSSYGGGVGPYDIGLLKLSTPLKFNNEVQPIKLAAPESDPSGEAWLCGWGSISSSHFPEMPSKLQHVQMEIVDRQTCHESVERLTGSSPVHETNVCTGPLYDQISACSGDSGGPLIAYEGQQPELIGIVSWGIIPCGSAGAPSVYTRVSKFNSWVQEKISS</sequence>
<gene>
    <name evidence="11" type="ORF">PUN28_009601</name>
</gene>
<dbReference type="FunFam" id="2.40.10.10:FF:000068">
    <property type="entry name" value="transmembrane protease serine 2"/>
    <property type="match status" value="1"/>
</dbReference>
<feature type="domain" description="Peptidase S1" evidence="10">
    <location>
        <begin position="27"/>
        <end position="266"/>
    </location>
</feature>